<dbReference type="KEGG" id="ehm:AB284_13065"/>
<accession>A0A822WES6</accession>
<comment type="caution">
    <text evidence="1">The sequence shown here is derived from an EMBL/GenBank/DDBJ whole genome shotgun (WGS) entry which is preliminary data.</text>
</comment>
<dbReference type="RefSeq" id="WP_032619574.1">
    <property type="nucleotide sequence ID" value="NZ_BPUF01000007.1"/>
</dbReference>
<name>A0A822WES6_9ENTR</name>
<dbReference type="Proteomes" id="UP000076205">
    <property type="component" value="Unassembled WGS sequence"/>
</dbReference>
<gene>
    <name evidence="1" type="ORF">SAMEA2273352_00446</name>
</gene>
<dbReference type="AlphaFoldDB" id="A0A822WES6"/>
<evidence type="ECO:0000313" key="1">
    <source>
        <dbReference type="EMBL" id="CZW64103.1"/>
    </source>
</evidence>
<proteinExistence type="predicted"/>
<reference evidence="1 2" key="1">
    <citation type="submission" date="2016-03" db="EMBL/GenBank/DDBJ databases">
        <authorList>
            <consortium name="Pathogen Informatics"/>
        </authorList>
    </citation>
    <scope>NUCLEOTIDE SEQUENCE [LARGE SCALE GENOMIC DNA]</scope>
    <source>
        <strain evidence="2">e1424</strain>
    </source>
</reference>
<protein>
    <submittedName>
        <fullName evidence="1">Uncharacterized protein</fullName>
    </submittedName>
</protein>
<organism evidence="1 2">
    <name type="scientific">Enterobacter hormaechei</name>
    <dbReference type="NCBI Taxonomy" id="158836"/>
    <lineage>
        <taxon>Bacteria</taxon>
        <taxon>Pseudomonadati</taxon>
        <taxon>Pseudomonadota</taxon>
        <taxon>Gammaproteobacteria</taxon>
        <taxon>Enterobacterales</taxon>
        <taxon>Enterobacteriaceae</taxon>
        <taxon>Enterobacter</taxon>
        <taxon>Enterobacter cloacae complex</taxon>
    </lineage>
</organism>
<evidence type="ECO:0000313" key="2">
    <source>
        <dbReference type="Proteomes" id="UP000076205"/>
    </source>
</evidence>
<dbReference type="EMBL" id="FJYW01000001">
    <property type="protein sequence ID" value="CZW64103.1"/>
    <property type="molecule type" value="Genomic_DNA"/>
</dbReference>
<sequence length="124" mass="14460">MSKKERNNILRIGKAAQKQQQRLLITSLEEIPGTLIEHVEEVHSTPPSVEEWAALNDLLECSSGVYYRPRKRKVYTWDDSQLKKWQMLGFTSLRHYLNYNAMNNTVAGARDFDELFHIGDSYTE</sequence>